<dbReference type="Proteomes" id="UP000215914">
    <property type="component" value="Chromosome 5"/>
</dbReference>
<accession>A0A251US60</accession>
<dbReference type="Pfam" id="PF04827">
    <property type="entry name" value="Plant_tran"/>
    <property type="match status" value="1"/>
</dbReference>
<keyword evidence="2" id="KW-1185">Reference proteome</keyword>
<gene>
    <name evidence="1" type="ORF">HannXRQ_Chr05g0144501</name>
</gene>
<dbReference type="AlphaFoldDB" id="A0A251US60"/>
<reference evidence="2" key="1">
    <citation type="journal article" date="2017" name="Nature">
        <title>The sunflower genome provides insights into oil metabolism, flowering and Asterid evolution.</title>
        <authorList>
            <person name="Badouin H."/>
            <person name="Gouzy J."/>
            <person name="Grassa C.J."/>
            <person name="Murat F."/>
            <person name="Staton S.E."/>
            <person name="Cottret L."/>
            <person name="Lelandais-Briere C."/>
            <person name="Owens G.L."/>
            <person name="Carrere S."/>
            <person name="Mayjonade B."/>
            <person name="Legrand L."/>
            <person name="Gill N."/>
            <person name="Kane N.C."/>
            <person name="Bowers J.E."/>
            <person name="Hubner S."/>
            <person name="Bellec A."/>
            <person name="Berard A."/>
            <person name="Berges H."/>
            <person name="Blanchet N."/>
            <person name="Boniface M.C."/>
            <person name="Brunel D."/>
            <person name="Catrice O."/>
            <person name="Chaidir N."/>
            <person name="Claudel C."/>
            <person name="Donnadieu C."/>
            <person name="Faraut T."/>
            <person name="Fievet G."/>
            <person name="Helmstetter N."/>
            <person name="King M."/>
            <person name="Knapp S.J."/>
            <person name="Lai Z."/>
            <person name="Le Paslier M.C."/>
            <person name="Lippi Y."/>
            <person name="Lorenzon L."/>
            <person name="Mandel J.R."/>
            <person name="Marage G."/>
            <person name="Marchand G."/>
            <person name="Marquand E."/>
            <person name="Bret-Mestries E."/>
            <person name="Morien E."/>
            <person name="Nambeesan S."/>
            <person name="Nguyen T."/>
            <person name="Pegot-Espagnet P."/>
            <person name="Pouilly N."/>
            <person name="Raftis F."/>
            <person name="Sallet E."/>
            <person name="Schiex T."/>
            <person name="Thomas J."/>
            <person name="Vandecasteele C."/>
            <person name="Vares D."/>
            <person name="Vear F."/>
            <person name="Vautrin S."/>
            <person name="Crespi M."/>
            <person name="Mangin B."/>
            <person name="Burke J.M."/>
            <person name="Salse J."/>
            <person name="Munos S."/>
            <person name="Vincourt P."/>
            <person name="Rieseberg L.H."/>
            <person name="Langlade N.B."/>
        </authorList>
    </citation>
    <scope>NUCLEOTIDE SEQUENCE [LARGE SCALE GENOMIC DNA]</scope>
    <source>
        <strain evidence="2">cv. SF193</strain>
    </source>
</reference>
<evidence type="ECO:0000313" key="1">
    <source>
        <dbReference type="EMBL" id="OTG25151.1"/>
    </source>
</evidence>
<proteinExistence type="predicted"/>
<evidence type="ECO:0000313" key="2">
    <source>
        <dbReference type="Proteomes" id="UP000215914"/>
    </source>
</evidence>
<name>A0A251US60_HELAN</name>
<dbReference type="PANTHER" id="PTHR47150:SF4">
    <property type="entry name" value="HARBINGER TRANSPOSASE-DERIVED PROTEIN-RELATED"/>
    <property type="match status" value="1"/>
</dbReference>
<dbReference type="InParanoid" id="A0A251US60"/>
<protein>
    <submittedName>
        <fullName evidence="1">Putative harbinger transposase-derived protein</fullName>
    </submittedName>
</protein>
<organism evidence="1 2">
    <name type="scientific">Helianthus annuus</name>
    <name type="common">Common sunflower</name>
    <dbReference type="NCBI Taxonomy" id="4232"/>
    <lineage>
        <taxon>Eukaryota</taxon>
        <taxon>Viridiplantae</taxon>
        <taxon>Streptophyta</taxon>
        <taxon>Embryophyta</taxon>
        <taxon>Tracheophyta</taxon>
        <taxon>Spermatophyta</taxon>
        <taxon>Magnoliopsida</taxon>
        <taxon>eudicotyledons</taxon>
        <taxon>Gunneridae</taxon>
        <taxon>Pentapetalae</taxon>
        <taxon>asterids</taxon>
        <taxon>campanulids</taxon>
        <taxon>Asterales</taxon>
        <taxon>Asteraceae</taxon>
        <taxon>Asteroideae</taxon>
        <taxon>Heliantheae alliance</taxon>
        <taxon>Heliantheae</taxon>
        <taxon>Helianthus</taxon>
    </lineage>
</organism>
<dbReference type="OMA" id="MFEQYFD"/>
<sequence length="437" mass="50659">MASNPWWPSSSDDEEEMFFANAVLRAGQILIEEEEEEEKEEEEEDFSSNVITTRIRINRDRQGAHEKLVNDYFSDEPLYNADIFRRRFRMSRRLFTRIANDLAGLDPFFTQRPDARNYEGFTTLQKCTAAIRQLAYGTVADALDEYLQMSARTTRECLYRFCHNVVKLYSKKYLRKPNAYDVQQLYQAHETRHGFPGMLGSIDCMHWGWHNCPTAWRGQYTRGDHGYPTVMLEAVASQDLWIWHSFFGLPGSLNDLNVLYQSAIFTDVVNGTGPDTRFTVSGVEYRRGYYLADGIYPSWSTIVKTIPYPEDEKRKKFAKRQEAARKDIERAFGVLQKKWAIIAQPARAFTPKRLRLCMYACILLHNMIIEDEGRAICEYDENASYGNTVPVDPPQQDLNSFSLTNDFTHANLQQDLVEHIWNNVNMVDGDGAEDEDE</sequence>
<dbReference type="EMBL" id="CM007894">
    <property type="protein sequence ID" value="OTG25151.1"/>
    <property type="molecule type" value="Genomic_DNA"/>
</dbReference>
<dbReference type="STRING" id="4232.A0A251US60"/>
<dbReference type="PANTHER" id="PTHR47150">
    <property type="entry name" value="OS12G0169200 PROTEIN"/>
    <property type="match status" value="1"/>
</dbReference>
<dbReference type="InterPro" id="IPR006912">
    <property type="entry name" value="Harbinger_derived_prot"/>
</dbReference>